<evidence type="ECO:0000259" key="3">
    <source>
        <dbReference type="PROSITE" id="PS51207"/>
    </source>
</evidence>
<protein>
    <recommendedName>
        <fullName evidence="3">PXA domain-containing protein</fullName>
    </recommendedName>
</protein>
<evidence type="ECO:0000313" key="4">
    <source>
        <dbReference type="EMBL" id="CAL1612501.1"/>
    </source>
</evidence>
<dbReference type="GO" id="GO:0005768">
    <property type="term" value="C:endosome"/>
    <property type="evidence" value="ECO:0007669"/>
    <property type="project" value="TreeGrafter"/>
</dbReference>
<evidence type="ECO:0000256" key="2">
    <source>
        <dbReference type="SAM" id="Phobius"/>
    </source>
</evidence>
<keyword evidence="2" id="KW-0472">Membrane</keyword>
<keyword evidence="2" id="KW-1133">Transmembrane helix</keyword>
<dbReference type="PROSITE" id="PS51207">
    <property type="entry name" value="PXA"/>
    <property type="match status" value="1"/>
</dbReference>
<proteinExistence type="predicted"/>
<dbReference type="AlphaFoldDB" id="A0AAV2MH17"/>
<dbReference type="InterPro" id="IPR003114">
    <property type="entry name" value="Phox_assoc"/>
</dbReference>
<dbReference type="PANTHER" id="PTHR22775:SF48">
    <property type="entry name" value="SORTING NEXIN-25"/>
    <property type="match status" value="1"/>
</dbReference>
<gene>
    <name evidence="4" type="ORF">KC01_LOCUS38819</name>
</gene>
<evidence type="ECO:0000313" key="5">
    <source>
        <dbReference type="Proteomes" id="UP001497482"/>
    </source>
</evidence>
<evidence type="ECO:0000256" key="1">
    <source>
        <dbReference type="SAM" id="MobiDB-lite"/>
    </source>
</evidence>
<feature type="transmembrane region" description="Helical" evidence="2">
    <location>
        <begin position="68"/>
        <end position="91"/>
    </location>
</feature>
<dbReference type="Proteomes" id="UP001497482">
    <property type="component" value="Chromosome 8"/>
</dbReference>
<feature type="region of interest" description="Disordered" evidence="1">
    <location>
        <begin position="219"/>
        <end position="258"/>
    </location>
</feature>
<keyword evidence="2" id="KW-0812">Transmembrane</keyword>
<accession>A0AAV2MH17</accession>
<feature type="transmembrane region" description="Helical" evidence="2">
    <location>
        <begin position="44"/>
        <end position="62"/>
    </location>
</feature>
<dbReference type="EMBL" id="OZ035830">
    <property type="protein sequence ID" value="CAL1612501.1"/>
    <property type="molecule type" value="Genomic_DNA"/>
</dbReference>
<dbReference type="GO" id="GO:0035091">
    <property type="term" value="F:phosphatidylinositol binding"/>
    <property type="evidence" value="ECO:0007669"/>
    <property type="project" value="TreeGrafter"/>
</dbReference>
<sequence length="258" mass="28266">MPAPSASVSARAQAAAEPMPPGLGAPPLGASPLGAPPLGAPLRLLPALALGLCVAVVLQLLWGGLTSFFLKVFVYVSFALLCFLAGSFVLLTRQSPLMVRHFSRHTCPRDHAFFSQLMGRFLVPIPESSRRVVVSHNMDKSLKEVFDLAYRDYILSWYVALSEDEGQLYSMLSEDWWQMIGRLRERLSHIDLVNVLCYDCIRILHTHFTDLKTASARPEEGARPFPLHPKRPAVIHPPLLPHGGPDQQSAEAAGGGAQ</sequence>
<organism evidence="4 5">
    <name type="scientific">Knipowitschia caucasica</name>
    <name type="common">Caucasian dwarf goby</name>
    <name type="synonym">Pomatoschistus caucasicus</name>
    <dbReference type="NCBI Taxonomy" id="637954"/>
    <lineage>
        <taxon>Eukaryota</taxon>
        <taxon>Metazoa</taxon>
        <taxon>Chordata</taxon>
        <taxon>Craniata</taxon>
        <taxon>Vertebrata</taxon>
        <taxon>Euteleostomi</taxon>
        <taxon>Actinopterygii</taxon>
        <taxon>Neopterygii</taxon>
        <taxon>Teleostei</taxon>
        <taxon>Neoteleostei</taxon>
        <taxon>Acanthomorphata</taxon>
        <taxon>Gobiaria</taxon>
        <taxon>Gobiiformes</taxon>
        <taxon>Gobioidei</taxon>
        <taxon>Gobiidae</taxon>
        <taxon>Gobiinae</taxon>
        <taxon>Knipowitschia</taxon>
    </lineage>
</organism>
<feature type="domain" description="PXA" evidence="3">
    <location>
        <begin position="135"/>
        <end position="258"/>
    </location>
</feature>
<reference evidence="4 5" key="1">
    <citation type="submission" date="2024-04" db="EMBL/GenBank/DDBJ databases">
        <authorList>
            <person name="Waldvogel A.-M."/>
            <person name="Schoenle A."/>
        </authorList>
    </citation>
    <scope>NUCLEOTIDE SEQUENCE [LARGE SCALE GENOMIC DNA]</scope>
</reference>
<keyword evidence="5" id="KW-1185">Reference proteome</keyword>
<dbReference type="PANTHER" id="PTHR22775">
    <property type="entry name" value="SORTING NEXIN"/>
    <property type="match status" value="1"/>
</dbReference>
<dbReference type="Pfam" id="PF02194">
    <property type="entry name" value="PXA"/>
    <property type="match status" value="1"/>
</dbReference>
<name>A0AAV2MH17_KNICA</name>